<dbReference type="EMBL" id="PIUK01000227">
    <property type="protein sequence ID" value="MBY6277712.1"/>
    <property type="molecule type" value="Genomic_DNA"/>
</dbReference>
<dbReference type="RefSeq" id="WP_273381033.1">
    <property type="nucleotide sequence ID" value="NZ_PIUK01000227.1"/>
</dbReference>
<evidence type="ECO:0000313" key="1">
    <source>
        <dbReference type="EMBL" id="MBY6277712.1"/>
    </source>
</evidence>
<organism evidence="1 2">
    <name type="scientific">Symbiobacterium thermophilum</name>
    <dbReference type="NCBI Taxonomy" id="2734"/>
    <lineage>
        <taxon>Bacteria</taxon>
        <taxon>Bacillati</taxon>
        <taxon>Bacillota</taxon>
        <taxon>Clostridia</taxon>
        <taxon>Eubacteriales</taxon>
        <taxon>Symbiobacteriaceae</taxon>
        <taxon>Symbiobacterium</taxon>
    </lineage>
</organism>
<dbReference type="Proteomes" id="UP000732377">
    <property type="component" value="Unassembled WGS sequence"/>
</dbReference>
<proteinExistence type="predicted"/>
<reference evidence="1" key="1">
    <citation type="submission" date="2017-11" db="EMBL/GenBank/DDBJ databases">
        <title>Three new genomes from thermophilic consortium.</title>
        <authorList>
            <person name="Quaggio R."/>
            <person name="Amgarten D."/>
            <person name="Setubal J.C."/>
        </authorList>
    </citation>
    <scope>NUCLEOTIDE SEQUENCE</scope>
    <source>
        <strain evidence="1">ZCTH01-B2</strain>
    </source>
</reference>
<gene>
    <name evidence="1" type="ORF">CWE10_16205</name>
</gene>
<dbReference type="AlphaFoldDB" id="A0A953I3H9"/>
<sequence length="79" mass="9312">MAGRKVSPKERAEIRREYRSVLKSMNRAELLSTWYGFFIKDEEKMKQAEVAAANLTNEQLIKMILDRDVQETVDYLETQ</sequence>
<accession>A0A953I3H9</accession>
<evidence type="ECO:0000313" key="2">
    <source>
        <dbReference type="Proteomes" id="UP000732377"/>
    </source>
</evidence>
<name>A0A953I3H9_SYMTR</name>
<protein>
    <submittedName>
        <fullName evidence="1">Uncharacterized protein</fullName>
    </submittedName>
</protein>
<comment type="caution">
    <text evidence="1">The sequence shown here is derived from an EMBL/GenBank/DDBJ whole genome shotgun (WGS) entry which is preliminary data.</text>
</comment>